<keyword evidence="1" id="KW-1185">Reference proteome</keyword>
<accession>A0A915IYD4</accession>
<evidence type="ECO:0000313" key="2">
    <source>
        <dbReference type="WBParaSite" id="nRc.2.0.1.t18431-RA"/>
    </source>
</evidence>
<organism evidence="1 2">
    <name type="scientific">Romanomermis culicivorax</name>
    <name type="common">Nematode worm</name>
    <dbReference type="NCBI Taxonomy" id="13658"/>
    <lineage>
        <taxon>Eukaryota</taxon>
        <taxon>Metazoa</taxon>
        <taxon>Ecdysozoa</taxon>
        <taxon>Nematoda</taxon>
        <taxon>Enoplea</taxon>
        <taxon>Dorylaimia</taxon>
        <taxon>Mermithida</taxon>
        <taxon>Mermithoidea</taxon>
        <taxon>Mermithidae</taxon>
        <taxon>Romanomermis</taxon>
    </lineage>
</organism>
<evidence type="ECO:0000313" key="1">
    <source>
        <dbReference type="Proteomes" id="UP000887565"/>
    </source>
</evidence>
<sequence>MFAFLLQQNCILFELLTSKSEKNGGNFMSWEPSRYQMESGLSLKRDFVDRIKHYSKNRDFRGVGTSGESGHSHINFFWFLKRVHSSRCRFWASSDFCLRSNHLYDFHPNVFGVKAPSALLAVIVASSFKMLKMRPIDFKK</sequence>
<name>A0A915IYD4_ROMCU</name>
<dbReference type="WBParaSite" id="nRc.2.0.1.t18431-RA">
    <property type="protein sequence ID" value="nRc.2.0.1.t18431-RA"/>
    <property type="gene ID" value="nRc.2.0.1.g18431"/>
</dbReference>
<dbReference type="AlphaFoldDB" id="A0A915IYD4"/>
<reference evidence="2" key="1">
    <citation type="submission" date="2022-11" db="UniProtKB">
        <authorList>
            <consortium name="WormBaseParasite"/>
        </authorList>
    </citation>
    <scope>IDENTIFICATION</scope>
</reference>
<protein>
    <submittedName>
        <fullName evidence="2">Uncharacterized protein</fullName>
    </submittedName>
</protein>
<proteinExistence type="predicted"/>
<dbReference type="Proteomes" id="UP000887565">
    <property type="component" value="Unplaced"/>
</dbReference>